<organism evidence="1 2">
    <name type="scientific">Candidatus Paraluminiphilus aquimaris</name>
    <dbReference type="NCBI Taxonomy" id="2518994"/>
    <lineage>
        <taxon>Bacteria</taxon>
        <taxon>Pseudomonadati</taxon>
        <taxon>Pseudomonadota</taxon>
        <taxon>Gammaproteobacteria</taxon>
        <taxon>Cellvibrionales</taxon>
        <taxon>Halieaceae</taxon>
        <taxon>Candidatus Paraluminiphilus</taxon>
    </lineage>
</organism>
<evidence type="ECO:0000313" key="1">
    <source>
        <dbReference type="EMBL" id="UZP75173.1"/>
    </source>
</evidence>
<evidence type="ECO:0000313" key="2">
    <source>
        <dbReference type="Proteomes" id="UP001317963"/>
    </source>
</evidence>
<dbReference type="RefSeq" id="WP_279241651.1">
    <property type="nucleotide sequence ID" value="NZ_CP036501.1"/>
</dbReference>
<dbReference type="Proteomes" id="UP001317963">
    <property type="component" value="Chromosome"/>
</dbReference>
<accession>A0ABY6Q8E5</accession>
<sequence>MNTVNLRNTSDFPDYNPSHVLDSSRTQQLIKSDQWTRGEFIAQWENTTEEELVMLWLWHNGEIREIYRLSPQTLSRTSLLEGMGIAVVSERRGLCLFSEVVTRESLEGNLQRFT</sequence>
<proteinExistence type="predicted"/>
<gene>
    <name evidence="1" type="ORF">E0F26_10685</name>
</gene>
<name>A0ABY6Q8E5_9GAMM</name>
<dbReference type="EMBL" id="CP036501">
    <property type="protein sequence ID" value="UZP75173.1"/>
    <property type="molecule type" value="Genomic_DNA"/>
</dbReference>
<keyword evidence="2" id="KW-1185">Reference proteome</keyword>
<protein>
    <submittedName>
        <fullName evidence="1">Uncharacterized protein</fullName>
    </submittedName>
</protein>
<reference evidence="1 2" key="1">
    <citation type="submission" date="2019-02" db="EMBL/GenBank/DDBJ databases">
        <title>Halieaceae_genomes.</title>
        <authorList>
            <person name="Li S.-H."/>
        </authorList>
    </citation>
    <scope>NUCLEOTIDE SEQUENCE [LARGE SCALE GENOMIC DNA]</scope>
    <source>
        <strain evidence="1 2">JH123</strain>
    </source>
</reference>